<comment type="catalytic activity">
    <reaction evidence="8">
        <text>alpha-D-glucose = beta-D-glucose</text>
        <dbReference type="Rhea" id="RHEA:10264"/>
        <dbReference type="ChEBI" id="CHEBI:15903"/>
        <dbReference type="ChEBI" id="CHEBI:17925"/>
        <dbReference type="EC" id="5.1.3.3"/>
    </reaction>
</comment>
<dbReference type="GO" id="GO:0006006">
    <property type="term" value="P:glucose metabolic process"/>
    <property type="evidence" value="ECO:0007669"/>
    <property type="project" value="TreeGrafter"/>
</dbReference>
<feature type="active site" description="Proton donor" evidence="9">
    <location>
        <position position="210"/>
    </location>
</feature>
<dbReference type="InterPro" id="IPR015443">
    <property type="entry name" value="Aldose_1-epimerase"/>
</dbReference>
<keyword evidence="6 8" id="KW-0413">Isomerase</keyword>
<dbReference type="RefSeq" id="WP_044217291.1">
    <property type="nucleotide sequence ID" value="NZ_JRYR02000002.1"/>
</dbReference>
<protein>
    <recommendedName>
        <fullName evidence="8">Aldose 1-epimerase</fullName>
        <ecNumber evidence="8">5.1.3.3</ecNumber>
    </recommendedName>
</protein>
<dbReference type="SUPFAM" id="SSF74650">
    <property type="entry name" value="Galactose mutarotase-like"/>
    <property type="match status" value="1"/>
</dbReference>
<dbReference type="STRING" id="915059.NH26_24210"/>
<keyword evidence="7 8" id="KW-0119">Carbohydrate metabolism</keyword>
<gene>
    <name evidence="12" type="ORF">NH26_24210</name>
</gene>
<dbReference type="InterPro" id="IPR014718">
    <property type="entry name" value="GH-type_carb-bd"/>
</dbReference>
<comment type="pathway">
    <text evidence="2 8">Carbohydrate metabolism; hexose metabolism.</text>
</comment>
<sequence length="391" mass="44031">MKLSLHYIFLLLLFGCQQTLTKENKHQIESNAFSTLNRNDFIKEIDQKKTDLYLIKNQNMSVAITNFGGRIVGCLVPDKNQKLTDVVVGFNSIEDYQKPSAVYFGALIGRVGNRISKGQFTIDEKTYQLEINNGENTLHGGIKGFHNVVWDVKSHNDSTLVLTYLSPDGEENFPGNLNVEVTYSVTSKNTLSIDYRWSSDQKTIVNLTNHAFFNLNGEGSGTILNHVLKIDANTFTSVNPSLIPDGAFAQVENTPFDFRQAKTIGQDLTADHQQLINGNGYDHNFNLNKKENQLEKAAYVIGDQSGIRMDVYTTEPGIQLYGGNFLKSKNTYKNGQKDDYRTAFCLETQHLPDTPNQENFPSITVLPDSIYTSKTMYHFEVDPIQLKNKAL</sequence>
<dbReference type="EMBL" id="JRYR02000002">
    <property type="protein sequence ID" value="OHX64674.1"/>
    <property type="molecule type" value="Genomic_DNA"/>
</dbReference>
<dbReference type="InterPro" id="IPR047215">
    <property type="entry name" value="Galactose_mutarotase-like"/>
</dbReference>
<evidence type="ECO:0000256" key="10">
    <source>
        <dbReference type="PIRSR" id="PIRSR005096-2"/>
    </source>
</evidence>
<proteinExistence type="inferred from homology"/>
<evidence type="ECO:0000256" key="9">
    <source>
        <dbReference type="PIRSR" id="PIRSR005096-1"/>
    </source>
</evidence>
<dbReference type="GO" id="GO:0033499">
    <property type="term" value="P:galactose catabolic process via UDP-galactose, Leloir pathway"/>
    <property type="evidence" value="ECO:0007669"/>
    <property type="project" value="TreeGrafter"/>
</dbReference>
<keyword evidence="13" id="KW-1185">Reference proteome</keyword>
<organism evidence="12 13">
    <name type="scientific">Flammeovirga pacifica</name>
    <dbReference type="NCBI Taxonomy" id="915059"/>
    <lineage>
        <taxon>Bacteria</taxon>
        <taxon>Pseudomonadati</taxon>
        <taxon>Bacteroidota</taxon>
        <taxon>Cytophagia</taxon>
        <taxon>Cytophagales</taxon>
        <taxon>Flammeovirgaceae</taxon>
        <taxon>Flammeovirga</taxon>
    </lineage>
</organism>
<dbReference type="NCBIfam" id="NF008277">
    <property type="entry name" value="PRK11055.1"/>
    <property type="match status" value="1"/>
</dbReference>
<dbReference type="EC" id="5.1.3.3" evidence="8"/>
<dbReference type="AlphaFoldDB" id="A0A1S1YUH0"/>
<dbReference type="GO" id="GO:0030246">
    <property type="term" value="F:carbohydrate binding"/>
    <property type="evidence" value="ECO:0007669"/>
    <property type="project" value="InterPro"/>
</dbReference>
<dbReference type="InterPro" id="IPR011013">
    <property type="entry name" value="Gal_mutarotase_sf_dom"/>
</dbReference>
<dbReference type="OrthoDB" id="9779408at2"/>
<evidence type="ECO:0000313" key="13">
    <source>
        <dbReference type="Proteomes" id="UP000179797"/>
    </source>
</evidence>
<dbReference type="PIRSF" id="PIRSF005096">
    <property type="entry name" value="GALM"/>
    <property type="match status" value="1"/>
</dbReference>
<evidence type="ECO:0000313" key="12">
    <source>
        <dbReference type="EMBL" id="OHX64674.1"/>
    </source>
</evidence>
<comment type="caution">
    <text evidence="12">The sequence shown here is derived from an EMBL/GenBank/DDBJ whole genome shotgun (WGS) entry which is preliminary data.</text>
</comment>
<keyword evidence="5" id="KW-0106">Calcium</keyword>
<comment type="cofactor">
    <cofactor evidence="1">
        <name>Ca(2+)</name>
        <dbReference type="ChEBI" id="CHEBI:29108"/>
    </cofactor>
</comment>
<evidence type="ECO:0000256" key="4">
    <source>
        <dbReference type="ARBA" id="ARBA00011245"/>
    </source>
</evidence>
<comment type="similarity">
    <text evidence="3 8">Belongs to the aldose epimerase family.</text>
</comment>
<dbReference type="InterPro" id="IPR008183">
    <property type="entry name" value="Aldose_1/G6P_1-epimerase"/>
</dbReference>
<dbReference type="Proteomes" id="UP000179797">
    <property type="component" value="Unassembled WGS sequence"/>
</dbReference>
<dbReference type="Gene3D" id="2.70.98.10">
    <property type="match status" value="1"/>
</dbReference>
<evidence type="ECO:0000256" key="2">
    <source>
        <dbReference type="ARBA" id="ARBA00005028"/>
    </source>
</evidence>
<dbReference type="GO" id="GO:0004034">
    <property type="term" value="F:aldose 1-epimerase activity"/>
    <property type="evidence" value="ECO:0007669"/>
    <property type="project" value="UniProtKB-EC"/>
</dbReference>
<dbReference type="Pfam" id="PF01263">
    <property type="entry name" value="Aldose_epim"/>
    <property type="match status" value="1"/>
</dbReference>
<dbReference type="UniPathway" id="UPA00242"/>
<dbReference type="CDD" id="cd09019">
    <property type="entry name" value="galactose_mutarotase_like"/>
    <property type="match status" value="1"/>
</dbReference>
<accession>A0A1S1YUH0</accession>
<feature type="active site" description="Proton acceptor" evidence="9">
    <location>
        <position position="347"/>
    </location>
</feature>
<evidence type="ECO:0000256" key="1">
    <source>
        <dbReference type="ARBA" id="ARBA00001913"/>
    </source>
</evidence>
<dbReference type="GO" id="GO:0005737">
    <property type="term" value="C:cytoplasm"/>
    <property type="evidence" value="ECO:0007669"/>
    <property type="project" value="TreeGrafter"/>
</dbReference>
<evidence type="ECO:0000256" key="5">
    <source>
        <dbReference type="ARBA" id="ARBA00022837"/>
    </source>
</evidence>
<feature type="binding site" evidence="11">
    <location>
        <begin position="113"/>
        <end position="114"/>
    </location>
    <ligand>
        <name>beta-D-galactose</name>
        <dbReference type="ChEBI" id="CHEBI:27667"/>
    </ligand>
</feature>
<evidence type="ECO:0000256" key="6">
    <source>
        <dbReference type="ARBA" id="ARBA00023235"/>
    </source>
</evidence>
<comment type="subunit">
    <text evidence="4">Monomer.</text>
</comment>
<dbReference type="PANTHER" id="PTHR10091">
    <property type="entry name" value="ALDOSE-1-EPIMERASE"/>
    <property type="match status" value="1"/>
</dbReference>
<evidence type="ECO:0000256" key="8">
    <source>
        <dbReference type="PIRNR" id="PIRNR005096"/>
    </source>
</evidence>
<feature type="binding site" evidence="10">
    <location>
        <position position="282"/>
    </location>
    <ligand>
        <name>beta-D-galactose</name>
        <dbReference type="ChEBI" id="CHEBI:27667"/>
    </ligand>
</feature>
<evidence type="ECO:0000256" key="3">
    <source>
        <dbReference type="ARBA" id="ARBA00006206"/>
    </source>
</evidence>
<dbReference type="PROSITE" id="PS51257">
    <property type="entry name" value="PROKAR_LIPOPROTEIN"/>
    <property type="match status" value="1"/>
</dbReference>
<name>A0A1S1YUH0_FLAPC</name>
<evidence type="ECO:0000256" key="7">
    <source>
        <dbReference type="ARBA" id="ARBA00023277"/>
    </source>
</evidence>
<reference evidence="12 13" key="1">
    <citation type="journal article" date="2012" name="Int. J. Syst. Evol. Microbiol.">
        <title>Flammeovirga pacifica sp. nov., isolated from deep-sea sediment.</title>
        <authorList>
            <person name="Xu H."/>
            <person name="Fu Y."/>
            <person name="Yang N."/>
            <person name="Ding Z."/>
            <person name="Lai Q."/>
            <person name="Zeng R."/>
        </authorList>
    </citation>
    <scope>NUCLEOTIDE SEQUENCE [LARGE SCALE GENOMIC DNA]</scope>
    <source>
        <strain evidence="13">DSM 24597 / LMG 26175 / WPAGA1</strain>
    </source>
</reference>
<dbReference type="PANTHER" id="PTHR10091:SF0">
    <property type="entry name" value="GALACTOSE MUTAROTASE"/>
    <property type="match status" value="1"/>
</dbReference>
<evidence type="ECO:0000256" key="11">
    <source>
        <dbReference type="PIRSR" id="PIRSR005096-3"/>
    </source>
</evidence>